<evidence type="ECO:0000313" key="2">
    <source>
        <dbReference type="Proteomes" id="UP001150581"/>
    </source>
</evidence>
<organism evidence="1 2">
    <name type="scientific">Kickxella alabastrina</name>
    <dbReference type="NCBI Taxonomy" id="61397"/>
    <lineage>
        <taxon>Eukaryota</taxon>
        <taxon>Fungi</taxon>
        <taxon>Fungi incertae sedis</taxon>
        <taxon>Zoopagomycota</taxon>
        <taxon>Kickxellomycotina</taxon>
        <taxon>Kickxellomycetes</taxon>
        <taxon>Kickxellales</taxon>
        <taxon>Kickxellaceae</taxon>
        <taxon>Kickxella</taxon>
    </lineage>
</organism>
<comment type="caution">
    <text evidence="1">The sequence shown here is derived from an EMBL/GenBank/DDBJ whole genome shotgun (WGS) entry which is preliminary data.</text>
</comment>
<feature type="non-terminal residue" evidence="1">
    <location>
        <position position="1"/>
    </location>
</feature>
<dbReference type="Proteomes" id="UP001150581">
    <property type="component" value="Unassembled WGS sequence"/>
</dbReference>
<keyword evidence="2" id="KW-1185">Reference proteome</keyword>
<name>A0ACC1IC70_9FUNG</name>
<evidence type="ECO:0000313" key="1">
    <source>
        <dbReference type="EMBL" id="KAJ1892219.1"/>
    </source>
</evidence>
<sequence>DFVEYFVGRNELIWHRGILVSLIDIVGELGDAPLLMKLWEDIFGFEKQVRTLRISPYMYMSLARSLARHGLLNRYEIVLRSWIQDERNGFSYSQQQEALGYVHLCLSNYRPVLRQSKRMKAASLRNRAEFRPETDISDELHGSADYSFLDSSNSVADYDDLSSSVASSVQRTAESGMPLH</sequence>
<reference evidence="1" key="1">
    <citation type="submission" date="2022-07" db="EMBL/GenBank/DDBJ databases">
        <title>Phylogenomic reconstructions and comparative analyses of Kickxellomycotina fungi.</title>
        <authorList>
            <person name="Reynolds N.K."/>
            <person name="Stajich J.E."/>
            <person name="Barry K."/>
            <person name="Grigoriev I.V."/>
            <person name="Crous P."/>
            <person name="Smith M.E."/>
        </authorList>
    </citation>
    <scope>NUCLEOTIDE SEQUENCE</scope>
    <source>
        <strain evidence="1">Benny 63K</strain>
    </source>
</reference>
<proteinExistence type="predicted"/>
<protein>
    <submittedName>
        <fullName evidence="1">Uncharacterized protein</fullName>
    </submittedName>
</protein>
<dbReference type="EMBL" id="JANBPG010001030">
    <property type="protein sequence ID" value="KAJ1892219.1"/>
    <property type="molecule type" value="Genomic_DNA"/>
</dbReference>
<gene>
    <name evidence="1" type="ORF">LPJ66_006475</name>
</gene>
<accession>A0ACC1IC70</accession>